<dbReference type="SUPFAM" id="SSF46997">
    <property type="entry name" value="Bacterial immunoglobulin/albumin-binding domains"/>
    <property type="match status" value="1"/>
</dbReference>
<feature type="coiled-coil region" evidence="1">
    <location>
        <begin position="3866"/>
        <end position="3893"/>
    </location>
</feature>
<proteinExistence type="predicted"/>
<keyword evidence="2" id="KW-0472">Membrane</keyword>
<keyword evidence="1" id="KW-0175">Coiled coil</keyword>
<feature type="coiled-coil region" evidence="1">
    <location>
        <begin position="1568"/>
        <end position="1603"/>
    </location>
</feature>
<dbReference type="Gene3D" id="1.20.5.420">
    <property type="entry name" value="Immunoglobulin FC, subunit C"/>
    <property type="match status" value="3"/>
</dbReference>
<feature type="coiled-coil region" evidence="1">
    <location>
        <begin position="3622"/>
        <end position="3653"/>
    </location>
</feature>
<gene>
    <name evidence="4" type="ORF">V2E24_00710</name>
</gene>
<feature type="domain" description="Extracellular matrix-binding protein ebh GA module" evidence="3">
    <location>
        <begin position="787"/>
        <end position="840"/>
    </location>
</feature>
<dbReference type="RefSeq" id="WP_330500512.1">
    <property type="nucleotide sequence ID" value="NZ_JAZDWZ010000002.1"/>
</dbReference>
<feature type="coiled-coil region" evidence="1">
    <location>
        <begin position="1438"/>
        <end position="1505"/>
    </location>
</feature>
<sequence>MVLNAKNQLNFYGSYEDIKNFDTTKANQYTFESDQIYQEAVLELMQAININYNGIYAIKKQETPTDLSKPFGKLYEKAKRVIYSSSESNPFIKWIVNLNVEEEDKEIASQYLDNSTFSDKLNGYGMVLEAIEHAENMQAISSSYALELKQKVINLPEAADAVFLYSGIDTKGDLSNLAGLGPWKENYKSTSNENRTGYYKYLLSALEALRKVYNYSNTFIQGSERYRFSTDSTKTKYDDLLRKATNIFSSGSKPTLVELFRNSQINMNQYYTQQQHPSFVNFDIYNHQQIALTSDFADVITKLDGDIFATQSRATISALEHIKPQEIVEFINNFNRSENRIIGQSVVWQAQNKNNAFNRYVKDSKDMINSLKNVEESLKEQLIQKVDSFVYTDDIYNFKNQLQKQVEKINSLMPNLIDFLENLKKVNFTESDLSIQNNVNSLLDEVKKYVNIDLSQTPVSAKFFDLNKISDLETKITQLNNLKPTFNGENNINAALKKLFDVINPQINLSNSNKEQYKNSLFSNSQNTDAQNIVFKNDLSSLEAIDIEKLSVNKVNNLTDVANNSIVKLNKLKELLKEANTLKTNNEPKYVYSEKRFKDAFDNLLASTQITNLLVNSNSLDTNSMKISPNSISIFDNANNIETLNAQLRKAIDDLNGLDKLQIQKNDFIEKVKKDPNLTEKQKEKLIEQFNSETDLNEQKINEYETLLTNLSENTKELKPHQNTPKQTINNDYSQELKDLINKHNDTVDKINDLFLNKNDNAEIINPEYIEKLKNDLLDLQNQINTIKQKEQEFNSAKDQATFDIDNLNNLLTNQKDKLKDLINQASDVKQIETIVNKAKELNDTMAPHNSYKDNYSNIPYDSSLEEFNPNLANAKVEYDLAKEQFEKIANSNEDLIIDNADVKNKLDEFKTKAEELLKQLQNAKQNKDQQQAQQLQETKNNAINNIDAIYQLVGKNIPESEKQKILEATSQNINSVVQEAINVAKAVVDVEVDKLNTITNTTKNELKNSYQDKNQASLMKPNFDQTIQQIKNSVDTLVDDIDFIKQTNTKQELKDIFNNTNNANNLPSNVVEANQNYLSVVEQIKQKAKDLSSTFTSLSESLKQRYKDAIDQVLINSNTVDKSNNSYIAKEINNLVNFYTQLNNAKKEAFDKLKEAKNKNLIDTNQEDKLTELINDALFVNDAQDAKRKIDSIISINNYPYLSQNQKDQFENQIINLDKQSSAEDYQNAFGKIDTNASSLNAKMEEARDKVAKISDKNTEAKNNLNTQLDNLNIDNSALELITKKAESIFNVENLDQLSTKDSLIKHFVNEIINSNNTADVQTNEQAAIDLNQAYKNLDKKVNDLTLQNITQTQKYRLADESLKQAFDEIFAKAKEVVKNKDINVAAQVNQKLSDLIAAYENLNGQDYSPNLDNIIHLKDKDSIAALALSQDSLEKANQIIQKAQTLDDNLAQLIETNQNLSNNLDAYNSNNNPKLNDFINSHINSIKQELNNNNSIIEEFKNTHFDNENLFDIQNTKTNNKKDQIKPSITKVDPSKLDDLNQIANVSEILLTNIQKTNHINSIMNLNDADNLASDLANKANEALEAAKTNAKNNISSAKTLDSLQKQEFDASANSQNQITQLQNIFDKKVQQAKNNLESLIDNSNLEDKQGFKDQNNFDQANTIERINEIYDLLIDKAKKEANSTIENLNNLSYEEKQQFQDKVDQANTIEQIIKQIDAAKALNQKTEAINNLKEIYQLVNKQAPQQELDKITNATADNIEQVISQTLNNAKDVLNQEVDKLNTITPSQKQDLKNSYSANEVTQISQIKPAFETAKNQIKNNADNLVNTIDFIDSATKEEIKNLFDLPQQPSNVVISNQKYNDILDKVKQNAKSLSDNFDSLNQKEIQNFKDAIDATVANSNNIENTTAQNKNIAQILNDIVKNYKDLNDIKKQAYDKLREIYQPTNSTALINEEQNSKLTQLINDANDVESVKDVIRKIDNIIQLNQYEYLSQPQKDNFENQIINLDKNTSQESYTQAAQNINNNASSLNDLMKQARDEVNKINDKNQAAKTTLTSEIEKLDVDNDAVNLIKNKAISIINIQNLSEVSQNQTLVDKFVDVALNATSNPAIEQNQTNASNLNDAYTRLNNQINQYTNPNVKDTQKYKLADDALKATFDSALESSQMLKTNKNLEIAQEVQTNIQALIDAYNALNGDNFTVNLDNIHHLNNKDSIKQLALEQPSIQESNEVVAKAQELDDNLGKLIEQSEQLNNNLNAFELPDSQPNPNQKLNEFIQSKIDQAKADLAQTNNLINDVKNQSYTTKELIDDKNTLVVNDSTKVDPIIVKFDPAKLEDLNDIANVSYTLLSQENKEEYINNIIDLTNKDTLNEDIKNQFTQALDIAKTNAINEISKAKTLNQQEKQEFNTNANNQNKLSDLENIFDTQVQKAKDNLNTLIEKSNIANKEEFKTTNHFDQANTIDKINEIYDKLVEQAKNEAQQTINDLTNLSKEQKDELIQKVKDASDTQQNINTIDQINEILEEANNLNDQELANAKAKAIEEIKKINNLISNDADYSNNALEHINSAQNIDEVKVNFEQEVINSINAIKDSINNSELDKVNDTESQNTFEQVLNDKLDQLLDPQNSQKIDVDNAFNNINPINSQALDELKQYIKDQINGSNIADKTTELNKVDAPENQNINALNELYQQVVQKAKDEAQNTLDNLRSLTEEEKQQYNFDNKTPIEIKQELDKAIEADKNAKQKALDALRESVANIEQNYNTNNDPSSDKPALNEQLLQEFKDSQALITNATSENNGISKFELDKQNLDLNLAELKQVLEKAKSINDPIDDLTQTITKVDNALENLENTPLSVEEVKILRDQLLMNISKDKLAKSIKDSEAIVQMIESLIDENNNRNSLVQNQIQKTNEQIAFVSDLIEKYNQEISAAQQATNQNPNNLNTNLTQYLNNLVDSKETLKQQLKNLKEKLSNLEQQQNSINQNISDLTQELNTQKQTYESQIQASKDLLNAPISQEDLNNNTKLKELQNNFDAQAATQDTNNTASDSQNKQTLNSWINQLKEQANNLSVKSVTINNLLAQNIQYYDAQQLLDYYQKLKQALNDDNQFNNTVEFANNLPDKSTNLEDTLANVLQNIENVTISTVDNTNELQNAINSNLDQYQNQIKQNIKQNLINKVTTAENFDLQISDPDRVFNEISDDLKQAISQTNELLDNPDYQNNSIVDLEKALDNITNQINKEKLLNAINEASHWLPKIDSDTAEDKQKQKELQDVLNEAQEFIQNPHTANEYNAEAEKLNAQIQKAITSFNQAKELLLNKINEAKEVEPKTQLLEDSIALSENTYENAQTIKELIDQKVDLNKYINNQKLENLINQVTQIQNPSQDLTQALEEDKQLLITPQNKDTNTTTNAQLEEAIENTDYRIKSNNLQNVFDSTKDDFPRSQEYQNAIDQSEQILNDPLIKKDVNAQNIYDEQAAKLQLIKDRNELINLINKANNVLDPSVELSQEIFAAQNVVKNPDSTNQQIKDEIVRLTVELNLNDLINQYNKARYWVDLLNPTTQTDALSVKQNLNTQTQKALNIINNYRRNPQDPNISKDVIDAQTQNLKDANQASEDIIVEAKNNLINLIKTTENLSEFSQQLAQALKEAKELVAKEELQKYLDYIKMFELLNDAINKNNLALKVVEANELNPKNQDLINAIDFANEVLNKPNASKEEIQEALDKLDQALKQNIKENRDNSAQIFSDKIDQLNNLSQLEKDSFKEQIKNAPYIDDIEPIYNKAKELDQTKQNIINTTLNDLNHLNTDQKEFVKQEIINSVYDDNNLVEPFVNEPHTNTDNVITQAKELDESMLNLSETKDIVSKIDLDNLNASDKIKEQIKNALEIIDNLNNNKVSAEDKFDGFTYVNEPNANWNKDEVDKFNSEIKNKVKDLYNDVIDNLESLSEQEKQEFKDQLNNLDFENDLQNSINQANDIIKNANANNHTNDLMNQVVEKLDNLNNNYNENDVNQTKELLEQISDESKDKFKEEANNLLETLDKTDKLNDALEEFKNTDVSDEKFDEVKQNLIDAINELENSIKQTSEDKLNDVANKINDKANNLIDEANKYKDITDAIINKDADKYQEIIDKTKEDIFNTIKEAIDNTKAFEEFSKESITTKEKDKILEELDKYDLPTVIKSAIIASLPIVSDVNYWWLLLLLLTIPAGLLIWWFIILAKRKKEDEEEEEESQKQ</sequence>
<reference evidence="4" key="1">
    <citation type="submission" date="2024-01" db="EMBL/GenBank/DDBJ databases">
        <title>Genome sequence of Mycoplasma ciconiae type strain DSM 25251.</title>
        <authorList>
            <person name="Spergser J."/>
        </authorList>
    </citation>
    <scope>NUCLEOTIDE SEQUENCE [LARGE SCALE GENOMIC DNA]</scope>
    <source>
        <strain evidence="4">DSM 25251</strain>
    </source>
</reference>
<dbReference type="InterPro" id="IPR020840">
    <property type="entry name" value="Extracell_matrix-bd_GA"/>
</dbReference>
<dbReference type="EMBL" id="JAZDWZ010000002">
    <property type="protein sequence ID" value="MEE3928098.1"/>
    <property type="molecule type" value="Genomic_DNA"/>
</dbReference>
<feature type="domain" description="Extracellular matrix-binding protein ebh GA module" evidence="3">
    <location>
        <begin position="2468"/>
        <end position="2526"/>
    </location>
</feature>
<dbReference type="SMART" id="SM00844">
    <property type="entry name" value="GA"/>
    <property type="match status" value="5"/>
</dbReference>
<feature type="domain" description="Extracellular matrix-binding protein ebh GA module" evidence="3">
    <location>
        <begin position="648"/>
        <end position="705"/>
    </location>
</feature>
<dbReference type="Proteomes" id="UP001344817">
    <property type="component" value="Unassembled WGS sequence"/>
</dbReference>
<accession>A0ABU7MKQ8</accession>
<feature type="coiled-coil region" evidence="1">
    <location>
        <begin position="872"/>
        <end position="953"/>
    </location>
</feature>
<feature type="coiled-coil region" evidence="1">
    <location>
        <begin position="1677"/>
        <end position="1745"/>
    </location>
</feature>
<keyword evidence="2" id="KW-1133">Transmembrane helix</keyword>
<feature type="coiled-coil region" evidence="1">
    <location>
        <begin position="2022"/>
        <end position="2056"/>
    </location>
</feature>
<feature type="domain" description="Extracellular matrix-binding protein ebh GA module" evidence="3">
    <location>
        <begin position="3712"/>
        <end position="3777"/>
    </location>
</feature>
<evidence type="ECO:0000256" key="1">
    <source>
        <dbReference type="SAM" id="Coils"/>
    </source>
</evidence>
<evidence type="ECO:0000313" key="4">
    <source>
        <dbReference type="EMBL" id="MEE3928098.1"/>
    </source>
</evidence>
<feature type="transmembrane region" description="Helical" evidence="2">
    <location>
        <begin position="4185"/>
        <end position="4205"/>
    </location>
</feature>
<feature type="coiled-coil region" evidence="1">
    <location>
        <begin position="770"/>
        <end position="832"/>
    </location>
</feature>
<dbReference type="Gene3D" id="1.20.120.1850">
    <property type="entry name" value="Ebh helix bundles repeating unit (S and A modules)"/>
    <property type="match status" value="4"/>
</dbReference>
<feature type="coiled-coil region" evidence="1">
    <location>
        <begin position="1860"/>
        <end position="1887"/>
    </location>
</feature>
<keyword evidence="2" id="KW-0812">Transmembrane</keyword>
<dbReference type="Pfam" id="PF01468">
    <property type="entry name" value="GA"/>
    <property type="match status" value="8"/>
</dbReference>
<organism evidence="4 5">
    <name type="scientific">Mycoplasmopsis ciconiae</name>
    <dbReference type="NCBI Taxonomy" id="561067"/>
    <lineage>
        <taxon>Bacteria</taxon>
        <taxon>Bacillati</taxon>
        <taxon>Mycoplasmatota</taxon>
        <taxon>Mycoplasmoidales</taxon>
        <taxon>Metamycoplasmataceae</taxon>
        <taxon>Mycoplasmopsis</taxon>
    </lineage>
</organism>
<feature type="coiled-coil region" evidence="1">
    <location>
        <begin position="2236"/>
        <end position="2301"/>
    </location>
</feature>
<comment type="caution">
    <text evidence="4">The sequence shown here is derived from an EMBL/GenBank/DDBJ whole genome shotgun (WGS) entry which is preliminary data.</text>
</comment>
<feature type="coiled-coil region" evidence="1">
    <location>
        <begin position="1238"/>
        <end position="1283"/>
    </location>
</feature>
<feature type="domain" description="Extracellular matrix-binding protein ebh GA module" evidence="3">
    <location>
        <begin position="1677"/>
        <end position="1723"/>
    </location>
</feature>
<feature type="coiled-coil region" evidence="1">
    <location>
        <begin position="2890"/>
        <end position="2988"/>
    </location>
</feature>
<dbReference type="InterPro" id="IPR002988">
    <property type="entry name" value="GA_module"/>
</dbReference>
<feature type="coiled-coil region" evidence="1">
    <location>
        <begin position="3920"/>
        <end position="4103"/>
    </location>
</feature>
<name>A0ABU7MKQ8_9BACT</name>
<keyword evidence="5" id="KW-1185">Reference proteome</keyword>
<protein>
    <recommendedName>
        <fullName evidence="3">Extracellular matrix-binding protein ebh GA module domain-containing protein</fullName>
    </recommendedName>
</protein>
<feature type="coiled-coil region" evidence="1">
    <location>
        <begin position="2386"/>
        <end position="2539"/>
    </location>
</feature>
<evidence type="ECO:0000256" key="2">
    <source>
        <dbReference type="SAM" id="Phobius"/>
    </source>
</evidence>
<evidence type="ECO:0000259" key="3">
    <source>
        <dbReference type="SMART" id="SM00844"/>
    </source>
</evidence>
<dbReference type="InterPro" id="IPR009063">
    <property type="entry name" value="Ig/albumin-bd_sf"/>
</dbReference>
<evidence type="ECO:0000313" key="5">
    <source>
        <dbReference type="Proteomes" id="UP001344817"/>
    </source>
</evidence>
<feature type="coiled-coil region" evidence="1">
    <location>
        <begin position="3283"/>
        <end position="3310"/>
    </location>
</feature>
<feature type="coiled-coil region" evidence="1">
    <location>
        <begin position="2678"/>
        <end position="2849"/>
    </location>
</feature>